<name>A0A5J4R094_9ZZZZ</name>
<protein>
    <submittedName>
        <fullName evidence="1">Uncharacterized protein</fullName>
    </submittedName>
</protein>
<comment type="caution">
    <text evidence="1">The sequence shown here is derived from an EMBL/GenBank/DDBJ whole genome shotgun (WGS) entry which is preliminary data.</text>
</comment>
<dbReference type="AlphaFoldDB" id="A0A5J4R094"/>
<evidence type="ECO:0000313" key="1">
    <source>
        <dbReference type="EMBL" id="KAA6326975.1"/>
    </source>
</evidence>
<organism evidence="1">
    <name type="scientific">termite gut metagenome</name>
    <dbReference type="NCBI Taxonomy" id="433724"/>
    <lineage>
        <taxon>unclassified sequences</taxon>
        <taxon>metagenomes</taxon>
        <taxon>organismal metagenomes</taxon>
    </lineage>
</organism>
<sequence>MDYRLELLHEDKFERLANRICQQILGIGVESFSKGKDGGKDGKFTGTSLKYPSETSPWSGKFIIQAKHTNNPIASCSDSEFSTIIDKEIEKIKRIKEDGEIDCYLLFTNRKYSGVSSGKILTRIRTNTGLDKVAIIGKESLNDLYINPNKDIIKEFNLDLIHIPFDFSENEIKNIIIKFHENLSSLSYDIESEVKKLRYDYERIEIEEKNKKKQVK</sequence>
<gene>
    <name evidence="1" type="ORF">EZS27_023983</name>
</gene>
<reference evidence="1" key="1">
    <citation type="submission" date="2019-03" db="EMBL/GenBank/DDBJ databases">
        <title>Single cell metagenomics reveals metabolic interactions within the superorganism composed of flagellate Streblomastix strix and complex community of Bacteroidetes bacteria on its surface.</title>
        <authorList>
            <person name="Treitli S.C."/>
            <person name="Kolisko M."/>
            <person name="Husnik F."/>
            <person name="Keeling P."/>
            <person name="Hampl V."/>
        </authorList>
    </citation>
    <scope>NUCLEOTIDE SEQUENCE</scope>
    <source>
        <strain evidence="1">STM</strain>
    </source>
</reference>
<proteinExistence type="predicted"/>
<dbReference type="EMBL" id="SNRY01002067">
    <property type="protein sequence ID" value="KAA6326975.1"/>
    <property type="molecule type" value="Genomic_DNA"/>
</dbReference>
<accession>A0A5J4R094</accession>